<keyword evidence="3" id="KW-1185">Reference proteome</keyword>
<organism evidence="1">
    <name type="scientific">Cyberlindnera fabianii</name>
    <name type="common">Yeast</name>
    <name type="synonym">Hansenula fabianii</name>
    <dbReference type="NCBI Taxonomy" id="36022"/>
    <lineage>
        <taxon>Eukaryota</taxon>
        <taxon>Fungi</taxon>
        <taxon>Dikarya</taxon>
        <taxon>Ascomycota</taxon>
        <taxon>Saccharomycotina</taxon>
        <taxon>Saccharomycetes</taxon>
        <taxon>Phaffomycetales</taxon>
        <taxon>Phaffomycetaceae</taxon>
        <taxon>Cyberlindnera</taxon>
    </lineage>
</organism>
<dbReference type="EMBL" id="LK052897">
    <property type="protein sequence ID" value="CDR43483.1"/>
    <property type="molecule type" value="Genomic_DNA"/>
</dbReference>
<dbReference type="Proteomes" id="UP000189513">
    <property type="component" value="Unassembled WGS sequence"/>
</dbReference>
<evidence type="ECO:0000313" key="1">
    <source>
        <dbReference type="EMBL" id="CDR43483.1"/>
    </source>
</evidence>
<accession>A0A061B0Q9</accession>
<name>A0A061B0Q9_CYBFA</name>
<dbReference type="AlphaFoldDB" id="A0A061B0Q9"/>
<sequence>MVNQKKTRLEPEEALTHQCAFLSLPQLSESDETDGMAHLINDFKDLTDSLLYHHIICTQHGRTFDPDLFQQYHVMVYNLVINPKKYQKLSRLRTVGNEPTLIKYLIVYNGNMSNFGLVLDRLDAKIKKYIKETTTLTDVDCPPFSATTVGHMSNQNMIVYEIAYEQNDRVNGTAELDEPLGCVTGMELFKDCTAPLRKCGREDTSLLLKLTGKLKRKLKRNTLLGLTCNGLVADLTVLSEDSRSYHLLENLKRERSPGAIVLVSKGHLDSCRREIKRWLLRIPAEHKRNEYEEVPYLYVTQRLHGFVDIHQAFPRNEYNSPTLFLPNYATILRPLSAHLEHELTYKL</sequence>
<proteinExistence type="predicted"/>
<evidence type="ECO:0000313" key="3">
    <source>
        <dbReference type="Proteomes" id="UP000189513"/>
    </source>
</evidence>
<gene>
    <name evidence="2" type="ORF">BON22_5380</name>
    <name evidence="1" type="ORF">CYFA0S_12e00969g</name>
</gene>
<dbReference type="VEuPathDB" id="FungiDB:BON22_5380"/>
<protein>
    <submittedName>
        <fullName evidence="1">CYFA0S12e00969g1_1</fullName>
    </submittedName>
</protein>
<reference evidence="1" key="1">
    <citation type="journal article" date="2014" name="Genome Announc.">
        <title>Genome sequence of the yeast Cyberlindnera fabianii (Hansenula fabianii).</title>
        <authorList>
            <person name="Freel K.C."/>
            <person name="Sarilar V."/>
            <person name="Neuveglise C."/>
            <person name="Devillers H."/>
            <person name="Friedrich A."/>
            <person name="Schacherer J."/>
        </authorList>
    </citation>
    <scope>NUCLEOTIDE SEQUENCE</scope>
    <source>
        <strain evidence="1">YJS4271</strain>
    </source>
</reference>
<dbReference type="EMBL" id="MPUK01000017">
    <property type="protein sequence ID" value="ONH64770.1"/>
    <property type="molecule type" value="Genomic_DNA"/>
</dbReference>
<evidence type="ECO:0000313" key="2">
    <source>
        <dbReference type="EMBL" id="ONH64770.1"/>
    </source>
</evidence>
<reference evidence="2" key="3">
    <citation type="submission" date="2017-01" db="EMBL/GenBank/DDBJ databases">
        <authorList>
            <person name="Mah S.A."/>
            <person name="Swanson W.J."/>
            <person name="Moy G.W."/>
            <person name="Vacquier V.D."/>
        </authorList>
    </citation>
    <scope>NUCLEOTIDE SEQUENCE [LARGE SCALE GENOMIC DNA]</scope>
    <source>
        <strain evidence="2">65</strain>
    </source>
</reference>
<reference evidence="3" key="2">
    <citation type="journal article" date="2017" name="Genome Announc.">
        <title>Genome sequences of Cyberlindnera fabianii 65, Pichia kudriavzevii 129, and Saccharomyces cerevisiae 131 isolated from fermented masau fruits in Zimbabwe.</title>
        <authorList>
            <person name="van Rijswijck I.M.H."/>
            <person name="Derks M.F.L."/>
            <person name="Abee T."/>
            <person name="de Ridder D."/>
            <person name="Smid E.J."/>
        </authorList>
    </citation>
    <scope>NUCLEOTIDE SEQUENCE [LARGE SCALE GENOMIC DNA]</scope>
    <source>
        <strain evidence="3">65</strain>
    </source>
</reference>